<keyword evidence="2" id="KW-1133">Transmembrane helix</keyword>
<feature type="region of interest" description="Disordered" evidence="1">
    <location>
        <begin position="188"/>
        <end position="208"/>
    </location>
</feature>
<evidence type="ECO:0000313" key="3">
    <source>
        <dbReference type="EMBL" id="SNS68493.1"/>
    </source>
</evidence>
<proteinExistence type="predicted"/>
<feature type="transmembrane region" description="Helical" evidence="2">
    <location>
        <begin position="92"/>
        <end position="110"/>
    </location>
</feature>
<keyword evidence="2" id="KW-0812">Transmembrane</keyword>
<sequence>MSTRGLLHRLLLGLGAVAVGVLVVAGGLALRPPGLVAVGMAAVVAASLVAGVSRDSLPGPAEVVDVAWKAGAATVVALLALCGAAVLGGSVLTLLLAGAAALAGTVTWLVRAHRAPAPSAPAAARRPSSPRPVSALATDELGREWTRTSAALAGRLDAATRAAIVARREETLDELERRDPEGFARWIAGLPVADSDPGGELRHGDPAP</sequence>
<protein>
    <submittedName>
        <fullName evidence="3">Uncharacterized protein</fullName>
    </submittedName>
</protein>
<organism evidence="3 4">
    <name type="scientific">Geodermatophilus pulveris</name>
    <dbReference type="NCBI Taxonomy" id="1564159"/>
    <lineage>
        <taxon>Bacteria</taxon>
        <taxon>Bacillati</taxon>
        <taxon>Actinomycetota</taxon>
        <taxon>Actinomycetes</taxon>
        <taxon>Geodermatophilales</taxon>
        <taxon>Geodermatophilaceae</taxon>
        <taxon>Geodermatophilus</taxon>
    </lineage>
</organism>
<feature type="transmembrane region" description="Helical" evidence="2">
    <location>
        <begin position="35"/>
        <end position="54"/>
    </location>
</feature>
<keyword evidence="4" id="KW-1185">Reference proteome</keyword>
<dbReference type="EMBL" id="FZOO01000006">
    <property type="protein sequence ID" value="SNS68493.1"/>
    <property type="molecule type" value="Genomic_DNA"/>
</dbReference>
<reference evidence="4" key="1">
    <citation type="submission" date="2017-06" db="EMBL/GenBank/DDBJ databases">
        <authorList>
            <person name="Varghese N."/>
            <person name="Submissions S."/>
        </authorList>
    </citation>
    <scope>NUCLEOTIDE SEQUENCE [LARGE SCALE GENOMIC DNA]</scope>
    <source>
        <strain evidence="4">DSM 46839</strain>
    </source>
</reference>
<dbReference type="Proteomes" id="UP000198373">
    <property type="component" value="Unassembled WGS sequence"/>
</dbReference>
<evidence type="ECO:0000256" key="1">
    <source>
        <dbReference type="SAM" id="MobiDB-lite"/>
    </source>
</evidence>
<accession>A0A239GJ24</accession>
<dbReference type="AlphaFoldDB" id="A0A239GJ24"/>
<name>A0A239GJ24_9ACTN</name>
<evidence type="ECO:0000313" key="4">
    <source>
        <dbReference type="Proteomes" id="UP000198373"/>
    </source>
</evidence>
<keyword evidence="2" id="KW-0472">Membrane</keyword>
<evidence type="ECO:0000256" key="2">
    <source>
        <dbReference type="SAM" id="Phobius"/>
    </source>
</evidence>
<feature type="transmembrane region" description="Helical" evidence="2">
    <location>
        <begin position="66"/>
        <end position="86"/>
    </location>
</feature>
<dbReference type="RefSeq" id="WP_089306206.1">
    <property type="nucleotide sequence ID" value="NZ_FZOO01000006.1"/>
</dbReference>
<gene>
    <name evidence="3" type="ORF">SAMN06893096_106200</name>
</gene>
<feature type="compositionally biased region" description="Basic and acidic residues" evidence="1">
    <location>
        <begin position="199"/>
        <end position="208"/>
    </location>
</feature>